<evidence type="ECO:0000313" key="9">
    <source>
        <dbReference type="Proteomes" id="UP000736335"/>
    </source>
</evidence>
<feature type="region of interest" description="Disordered" evidence="5">
    <location>
        <begin position="650"/>
        <end position="726"/>
    </location>
</feature>
<feature type="region of interest" description="Disordered" evidence="5">
    <location>
        <begin position="742"/>
        <end position="780"/>
    </location>
</feature>
<dbReference type="GO" id="GO:0016020">
    <property type="term" value="C:membrane"/>
    <property type="evidence" value="ECO:0007669"/>
    <property type="project" value="UniProtKB-SubCell"/>
</dbReference>
<keyword evidence="2 6" id="KW-0812">Transmembrane</keyword>
<keyword evidence="9" id="KW-1185">Reference proteome</keyword>
<gene>
    <name evidence="8" type="ORF">BJ322DRAFT_505152</name>
</gene>
<keyword evidence="4 6" id="KW-0472">Membrane</keyword>
<accession>A0A9P6H377</accession>
<comment type="caution">
    <text evidence="8">The sequence shown here is derived from an EMBL/GenBank/DDBJ whole genome shotgun (WGS) entry which is preliminary data.</text>
</comment>
<keyword evidence="3 6" id="KW-1133">Transmembrane helix</keyword>
<reference evidence="8" key="1">
    <citation type="journal article" date="2020" name="Nat. Commun.">
        <title>Large-scale genome sequencing of mycorrhizal fungi provides insights into the early evolution of symbiotic traits.</title>
        <authorList>
            <person name="Miyauchi S."/>
            <person name="Kiss E."/>
            <person name="Kuo A."/>
            <person name="Drula E."/>
            <person name="Kohler A."/>
            <person name="Sanchez-Garcia M."/>
            <person name="Morin E."/>
            <person name="Andreopoulos B."/>
            <person name="Barry K.W."/>
            <person name="Bonito G."/>
            <person name="Buee M."/>
            <person name="Carver A."/>
            <person name="Chen C."/>
            <person name="Cichocki N."/>
            <person name="Clum A."/>
            <person name="Culley D."/>
            <person name="Crous P.W."/>
            <person name="Fauchery L."/>
            <person name="Girlanda M."/>
            <person name="Hayes R.D."/>
            <person name="Keri Z."/>
            <person name="LaButti K."/>
            <person name="Lipzen A."/>
            <person name="Lombard V."/>
            <person name="Magnuson J."/>
            <person name="Maillard F."/>
            <person name="Murat C."/>
            <person name="Nolan M."/>
            <person name="Ohm R.A."/>
            <person name="Pangilinan J."/>
            <person name="Pereira M.F."/>
            <person name="Perotto S."/>
            <person name="Peter M."/>
            <person name="Pfister S."/>
            <person name="Riley R."/>
            <person name="Sitrit Y."/>
            <person name="Stielow J.B."/>
            <person name="Szollosi G."/>
            <person name="Zifcakova L."/>
            <person name="Stursova M."/>
            <person name="Spatafora J.W."/>
            <person name="Tedersoo L."/>
            <person name="Vaario L.M."/>
            <person name="Yamada A."/>
            <person name="Yan M."/>
            <person name="Wang P."/>
            <person name="Xu J."/>
            <person name="Bruns T."/>
            <person name="Baldrian P."/>
            <person name="Vilgalys R."/>
            <person name="Dunand C."/>
            <person name="Henrissat B."/>
            <person name="Grigoriev I.V."/>
            <person name="Hibbett D."/>
            <person name="Nagy L.G."/>
            <person name="Martin F.M."/>
        </authorList>
    </citation>
    <scope>NUCLEOTIDE SEQUENCE</scope>
    <source>
        <strain evidence="8">UH-Tt-Lm1</strain>
    </source>
</reference>
<proteinExistence type="predicted"/>
<feature type="compositionally biased region" description="Basic and acidic residues" evidence="5">
    <location>
        <begin position="752"/>
        <end position="764"/>
    </location>
</feature>
<dbReference type="EMBL" id="WIUZ02000024">
    <property type="protein sequence ID" value="KAF9778229.1"/>
    <property type="molecule type" value="Genomic_DNA"/>
</dbReference>
<dbReference type="InterPro" id="IPR050618">
    <property type="entry name" value="Ubq-SigPath_Reg"/>
</dbReference>
<feature type="compositionally biased region" description="Basic residues" evidence="5">
    <location>
        <begin position="395"/>
        <end position="405"/>
    </location>
</feature>
<evidence type="ECO:0000313" key="8">
    <source>
        <dbReference type="EMBL" id="KAF9778229.1"/>
    </source>
</evidence>
<evidence type="ECO:0000256" key="5">
    <source>
        <dbReference type="SAM" id="MobiDB-lite"/>
    </source>
</evidence>
<feature type="compositionally biased region" description="Pro residues" evidence="5">
    <location>
        <begin position="414"/>
        <end position="436"/>
    </location>
</feature>
<evidence type="ECO:0000256" key="3">
    <source>
        <dbReference type="ARBA" id="ARBA00022989"/>
    </source>
</evidence>
<sequence length="780" mass="85379">MGETQIPFSSVIDSQPALVSSVPLLVGELLAEAVLSQPSAVNNVVVEGPVQPGAPPNRDALLFLLPLLIVLSTFLFLILLFLVFVILLRRRRGIRLRDGDGPIDLSREDLVEGEGGLEGVESRWLESVSESERRTYLRAKDYQLQYPPNSLPTDITLSQFLSIQEKGVAAWSFEPDLEAMHSLLVHARTEITFLPDPSSASSVQSNLPLPKLNEVYYWEVKMFDLPPTTNVAVGLATKPYPSFRLPGHARFSIAYHSSGDKSYNYPFTSATFNSILKEGDVLGIGYRPRTGTVFYTRNGRKMDDAFTGLMNYNLFPTVGADGPCSVHVNLGQAGFVFIEANVKKWGLAPSVGTLAPPPAYGAERGSILLAAGDSRPSSRHQPRQDYSNGSSPTRRPTHRSRRPKRSTLATGNLPPSPLSNPERTPPPPLTPPPPITPIDELSEVGAQGNPGPGPSSSGRYISPTDMPFHTPTARNDLPPSPPSRRTDDNEVFESDEDSSPSQTSSSPNPRRNPNLNLSQDQGTVRNRSRSPAPSSGANPFNTPRGIRSSQTHSIVVSHHHHSSSTSSHKRRVSASRLGLGQAQSVVPDEDEALGQEELADLDRQGQGLKQRQRDEIIVQPPPDSPLSPNPPTPHARDIGMRAFAISQRELNPLAQRNGRASGSRLVDTIEPSDVLDSDIDSISRDDDLQRTREPISEGSTESDRDAARRPPDYSPLDSFAYPDGVHLDLPTDAVVAMLENGALPANYVGGRGDGREGESREERRERRRRERQRESGRRNR</sequence>
<feature type="compositionally biased region" description="Low complexity" evidence="5">
    <location>
        <begin position="499"/>
        <end position="519"/>
    </location>
</feature>
<dbReference type="SUPFAM" id="SSF49899">
    <property type="entry name" value="Concanavalin A-like lectins/glucanases"/>
    <property type="match status" value="1"/>
</dbReference>
<dbReference type="PANTHER" id="PTHR12864">
    <property type="entry name" value="RAN BINDING PROTEIN 9-RELATED"/>
    <property type="match status" value="1"/>
</dbReference>
<dbReference type="InterPro" id="IPR001870">
    <property type="entry name" value="B30.2/SPRY"/>
</dbReference>
<dbReference type="AlphaFoldDB" id="A0A9P6H377"/>
<feature type="compositionally biased region" description="Basic residues" evidence="5">
    <location>
        <begin position="557"/>
        <end position="573"/>
    </location>
</feature>
<dbReference type="SMART" id="SM00449">
    <property type="entry name" value="SPRY"/>
    <property type="match status" value="1"/>
</dbReference>
<dbReference type="Gene3D" id="2.60.120.920">
    <property type="match status" value="1"/>
</dbReference>
<name>A0A9P6H377_9AGAM</name>
<dbReference type="InterPro" id="IPR035780">
    <property type="entry name" value="SPRY_Ssh4-like"/>
</dbReference>
<dbReference type="InterPro" id="IPR013320">
    <property type="entry name" value="ConA-like_dom_sf"/>
</dbReference>
<dbReference type="Pfam" id="PF00622">
    <property type="entry name" value="SPRY"/>
    <property type="match status" value="1"/>
</dbReference>
<feature type="compositionally biased region" description="Pro residues" evidence="5">
    <location>
        <begin position="619"/>
        <end position="633"/>
    </location>
</feature>
<feature type="transmembrane region" description="Helical" evidence="6">
    <location>
        <begin position="60"/>
        <end position="88"/>
    </location>
</feature>
<feature type="region of interest" description="Disordered" evidence="5">
    <location>
        <begin position="372"/>
        <end position="636"/>
    </location>
</feature>
<feature type="compositionally biased region" description="Basic and acidic residues" evidence="5">
    <location>
        <begin position="771"/>
        <end position="780"/>
    </location>
</feature>
<dbReference type="InterPro" id="IPR003877">
    <property type="entry name" value="SPRY_dom"/>
</dbReference>
<feature type="compositionally biased region" description="Acidic residues" evidence="5">
    <location>
        <begin position="489"/>
        <end position="498"/>
    </location>
</feature>
<dbReference type="CDD" id="cd12910">
    <property type="entry name" value="SPRY_SSH4_like"/>
    <property type="match status" value="1"/>
</dbReference>
<feature type="domain" description="B30.2/SPRY" evidence="7">
    <location>
        <begin position="150"/>
        <end position="335"/>
    </location>
</feature>
<evidence type="ECO:0000256" key="2">
    <source>
        <dbReference type="ARBA" id="ARBA00022692"/>
    </source>
</evidence>
<feature type="compositionally biased region" description="Basic and acidic residues" evidence="5">
    <location>
        <begin position="681"/>
        <end position="711"/>
    </location>
</feature>
<dbReference type="PROSITE" id="PS50188">
    <property type="entry name" value="B302_SPRY"/>
    <property type="match status" value="1"/>
</dbReference>
<feature type="compositionally biased region" description="Polar residues" evidence="5">
    <location>
        <begin position="520"/>
        <end position="541"/>
    </location>
</feature>
<dbReference type="InterPro" id="IPR043136">
    <property type="entry name" value="B30.2/SPRY_sf"/>
</dbReference>
<dbReference type="OrthoDB" id="258495at2759"/>
<reference evidence="8" key="2">
    <citation type="submission" date="2020-11" db="EMBL/GenBank/DDBJ databases">
        <authorList>
            <consortium name="DOE Joint Genome Institute"/>
            <person name="Kuo A."/>
            <person name="Miyauchi S."/>
            <person name="Kiss E."/>
            <person name="Drula E."/>
            <person name="Kohler A."/>
            <person name="Sanchez-Garcia M."/>
            <person name="Andreopoulos B."/>
            <person name="Barry K.W."/>
            <person name="Bonito G."/>
            <person name="Buee M."/>
            <person name="Carver A."/>
            <person name="Chen C."/>
            <person name="Cichocki N."/>
            <person name="Clum A."/>
            <person name="Culley D."/>
            <person name="Crous P.W."/>
            <person name="Fauchery L."/>
            <person name="Girlanda M."/>
            <person name="Hayes R."/>
            <person name="Keri Z."/>
            <person name="Labutti K."/>
            <person name="Lipzen A."/>
            <person name="Lombard V."/>
            <person name="Magnuson J."/>
            <person name="Maillard F."/>
            <person name="Morin E."/>
            <person name="Murat C."/>
            <person name="Nolan M."/>
            <person name="Ohm R."/>
            <person name="Pangilinan J."/>
            <person name="Pereira M."/>
            <person name="Perotto S."/>
            <person name="Peter M."/>
            <person name="Riley R."/>
            <person name="Sitrit Y."/>
            <person name="Stielow B."/>
            <person name="Szollosi G."/>
            <person name="Zifcakova L."/>
            <person name="Stursova M."/>
            <person name="Spatafora J.W."/>
            <person name="Tedersoo L."/>
            <person name="Vaario L.-M."/>
            <person name="Yamada A."/>
            <person name="Yan M."/>
            <person name="Wang P."/>
            <person name="Xu J."/>
            <person name="Bruns T."/>
            <person name="Baldrian P."/>
            <person name="Vilgalys R."/>
            <person name="Henrissat B."/>
            <person name="Grigoriev I.V."/>
            <person name="Hibbett D."/>
            <person name="Nagy L.G."/>
            <person name="Martin F.M."/>
        </authorList>
    </citation>
    <scope>NUCLEOTIDE SEQUENCE</scope>
    <source>
        <strain evidence="8">UH-Tt-Lm1</strain>
    </source>
</reference>
<protein>
    <submittedName>
        <fullName evidence="8">SPRY-domain-containing protein</fullName>
    </submittedName>
</protein>
<evidence type="ECO:0000256" key="6">
    <source>
        <dbReference type="SAM" id="Phobius"/>
    </source>
</evidence>
<evidence type="ECO:0000259" key="7">
    <source>
        <dbReference type="PROSITE" id="PS50188"/>
    </source>
</evidence>
<evidence type="ECO:0000256" key="4">
    <source>
        <dbReference type="ARBA" id="ARBA00023136"/>
    </source>
</evidence>
<dbReference type="Proteomes" id="UP000736335">
    <property type="component" value="Unassembled WGS sequence"/>
</dbReference>
<feature type="compositionally biased region" description="Acidic residues" evidence="5">
    <location>
        <begin position="587"/>
        <end position="599"/>
    </location>
</feature>
<comment type="subcellular location">
    <subcellularLocation>
        <location evidence="1">Membrane</location>
        <topology evidence="1">Single-pass membrane protein</topology>
    </subcellularLocation>
</comment>
<evidence type="ECO:0000256" key="1">
    <source>
        <dbReference type="ARBA" id="ARBA00004167"/>
    </source>
</evidence>
<organism evidence="8 9">
    <name type="scientific">Thelephora terrestris</name>
    <dbReference type="NCBI Taxonomy" id="56493"/>
    <lineage>
        <taxon>Eukaryota</taxon>
        <taxon>Fungi</taxon>
        <taxon>Dikarya</taxon>
        <taxon>Basidiomycota</taxon>
        <taxon>Agaricomycotina</taxon>
        <taxon>Agaricomycetes</taxon>
        <taxon>Thelephorales</taxon>
        <taxon>Thelephoraceae</taxon>
        <taxon>Thelephora</taxon>
    </lineage>
</organism>